<dbReference type="PROSITE" id="PS50111">
    <property type="entry name" value="CHEMOTAXIS_TRANSDUC_2"/>
    <property type="match status" value="1"/>
</dbReference>
<dbReference type="Proteomes" id="UP000651010">
    <property type="component" value="Unassembled WGS sequence"/>
</dbReference>
<evidence type="ECO:0000256" key="4">
    <source>
        <dbReference type="ARBA" id="ARBA00022500"/>
    </source>
</evidence>
<keyword evidence="8 12" id="KW-0472">Membrane</keyword>
<keyword evidence="2" id="KW-1003">Cell membrane</keyword>
<dbReference type="InterPro" id="IPR003660">
    <property type="entry name" value="HAMP_dom"/>
</dbReference>
<keyword evidence="3" id="KW-0488">Methylation</keyword>
<comment type="subcellular location">
    <subcellularLocation>
        <location evidence="1">Cell inner membrane</location>
        <topology evidence="1">Multi-pass membrane protein</topology>
    </subcellularLocation>
</comment>
<name>A0ABR9G6Y6_9GAMM</name>
<sequence>MSRLFSGLFRVTLRRILLLRLAGTLLLLLAIGAMCALQLTHADQRIQSVVSGTLAPISDVGRIQSDFNNDFQALSHAVLMRLPSAADDAATAIKSNRVDIDRYWKPLLQSGLGTQQQQLLTVAAEHRKDAEQAMDDTLALLQAGQFDIAQLKLATDVQPDLVPLQSDFTNLFESALAAGKAEAQTQHVANRHALIVLLAVFAGALLLACLSDGILIRALGARLRLASGVAQRIARGELGQPVAIGRDDEIGDLLRALVAMDTQLAGVVYEVRNGAAQVREGAQMLEQSTLTLSQRTQAQAASLEQSSASMEQMAASVAEAAAMADQASRVAADSRRLAEQGQHVVAHSVTAMDAIDRSGQRIAEFVGLINDVAFQTNLLALNAAVEAARAGEHGRGFAVVAAEVRELAQRCSAAAREVKQSIEASADALLDGRSHVQRSGEALHGIVASAALVSEKVAGMALSGREQKAGIDQVNLAVAGMDAMTQENAALVERTASMSHNMRDNAEALLQQMAFFRIEAVAIGEGIHPVQAVPPIAAIYPSLDQAA</sequence>
<evidence type="ECO:0000256" key="3">
    <source>
        <dbReference type="ARBA" id="ARBA00022481"/>
    </source>
</evidence>
<dbReference type="InterPro" id="IPR004089">
    <property type="entry name" value="MCPsignal_dom"/>
</dbReference>
<keyword evidence="16" id="KW-1185">Reference proteome</keyword>
<dbReference type="Pfam" id="PF02203">
    <property type="entry name" value="TarH"/>
    <property type="match status" value="1"/>
</dbReference>
<dbReference type="Pfam" id="PF00015">
    <property type="entry name" value="MCPsignal"/>
    <property type="match status" value="1"/>
</dbReference>
<dbReference type="InterPro" id="IPR004090">
    <property type="entry name" value="Chemotax_Me-accpt_rcpt"/>
</dbReference>
<accession>A0ABR9G6Y6</accession>
<evidence type="ECO:0000256" key="7">
    <source>
        <dbReference type="ARBA" id="ARBA00022989"/>
    </source>
</evidence>
<dbReference type="InterPro" id="IPR051310">
    <property type="entry name" value="MCP_chemotaxis"/>
</dbReference>
<gene>
    <name evidence="15" type="ORF">IGX34_05425</name>
</gene>
<evidence type="ECO:0000256" key="12">
    <source>
        <dbReference type="SAM" id="Phobius"/>
    </source>
</evidence>
<keyword evidence="6 12" id="KW-0812">Transmembrane</keyword>
<evidence type="ECO:0000259" key="14">
    <source>
        <dbReference type="PROSITE" id="PS50885"/>
    </source>
</evidence>
<protein>
    <submittedName>
        <fullName evidence="15">Tar ligand binding domain-containing protein</fullName>
    </submittedName>
</protein>
<evidence type="ECO:0000256" key="6">
    <source>
        <dbReference type="ARBA" id="ARBA00022692"/>
    </source>
</evidence>
<dbReference type="SMART" id="SM00283">
    <property type="entry name" value="MA"/>
    <property type="match status" value="1"/>
</dbReference>
<comment type="caution">
    <text evidence="15">The sequence shown here is derived from an EMBL/GenBank/DDBJ whole genome shotgun (WGS) entry which is preliminary data.</text>
</comment>
<evidence type="ECO:0000313" key="16">
    <source>
        <dbReference type="Proteomes" id="UP000651010"/>
    </source>
</evidence>
<feature type="transmembrane region" description="Helical" evidence="12">
    <location>
        <begin position="193"/>
        <end position="215"/>
    </location>
</feature>
<evidence type="ECO:0000256" key="10">
    <source>
        <dbReference type="ARBA" id="ARBA00029447"/>
    </source>
</evidence>
<keyword evidence="9 11" id="KW-0807">Transducer</keyword>
<dbReference type="PROSITE" id="PS50885">
    <property type="entry name" value="HAMP"/>
    <property type="match status" value="1"/>
</dbReference>
<proteinExistence type="inferred from homology"/>
<evidence type="ECO:0000256" key="5">
    <source>
        <dbReference type="ARBA" id="ARBA00022519"/>
    </source>
</evidence>
<reference evidence="15 16" key="1">
    <citation type="submission" date="2020-09" db="EMBL/GenBank/DDBJ databases">
        <title>Dyella sp. 7MK23 isolated from forest soil.</title>
        <authorList>
            <person name="Fu J."/>
        </authorList>
    </citation>
    <scope>NUCLEOTIDE SEQUENCE [LARGE SCALE GENOMIC DNA]</scope>
    <source>
        <strain evidence="15 16">7MK23</strain>
    </source>
</reference>
<feature type="domain" description="HAMP" evidence="14">
    <location>
        <begin position="217"/>
        <end position="269"/>
    </location>
</feature>
<organism evidence="15 16">
    <name type="scientific">Dyella acidiphila</name>
    <dbReference type="NCBI Taxonomy" id="2775866"/>
    <lineage>
        <taxon>Bacteria</taxon>
        <taxon>Pseudomonadati</taxon>
        <taxon>Pseudomonadota</taxon>
        <taxon>Gammaproteobacteria</taxon>
        <taxon>Lysobacterales</taxon>
        <taxon>Rhodanobacteraceae</taxon>
        <taxon>Dyella</taxon>
    </lineage>
</organism>
<feature type="domain" description="Methyl-accepting transducer" evidence="13">
    <location>
        <begin position="274"/>
        <end position="503"/>
    </location>
</feature>
<comment type="similarity">
    <text evidence="10">Belongs to the methyl-accepting chemotaxis (MCP) protein family.</text>
</comment>
<dbReference type="PRINTS" id="PR00260">
    <property type="entry name" value="CHEMTRNSDUCR"/>
</dbReference>
<dbReference type="PANTHER" id="PTHR43531:SF11">
    <property type="entry name" value="METHYL-ACCEPTING CHEMOTAXIS PROTEIN 3"/>
    <property type="match status" value="1"/>
</dbReference>
<dbReference type="PANTHER" id="PTHR43531">
    <property type="entry name" value="PROTEIN ICFG"/>
    <property type="match status" value="1"/>
</dbReference>
<evidence type="ECO:0000256" key="9">
    <source>
        <dbReference type="ARBA" id="ARBA00023224"/>
    </source>
</evidence>
<evidence type="ECO:0000259" key="13">
    <source>
        <dbReference type="PROSITE" id="PS50111"/>
    </source>
</evidence>
<evidence type="ECO:0000313" key="15">
    <source>
        <dbReference type="EMBL" id="MBE1159817.1"/>
    </source>
</evidence>
<keyword evidence="4" id="KW-0145">Chemotaxis</keyword>
<dbReference type="SMART" id="SM00304">
    <property type="entry name" value="HAMP"/>
    <property type="match status" value="1"/>
</dbReference>
<dbReference type="Pfam" id="PF00672">
    <property type="entry name" value="HAMP"/>
    <property type="match status" value="1"/>
</dbReference>
<keyword evidence="5" id="KW-0997">Cell inner membrane</keyword>
<evidence type="ECO:0000256" key="11">
    <source>
        <dbReference type="PROSITE-ProRule" id="PRU00284"/>
    </source>
</evidence>
<dbReference type="Gene3D" id="1.10.287.950">
    <property type="entry name" value="Methyl-accepting chemotaxis protein"/>
    <property type="match status" value="1"/>
</dbReference>
<evidence type="ECO:0000256" key="1">
    <source>
        <dbReference type="ARBA" id="ARBA00004429"/>
    </source>
</evidence>
<keyword evidence="7 12" id="KW-1133">Transmembrane helix</keyword>
<evidence type="ECO:0000256" key="8">
    <source>
        <dbReference type="ARBA" id="ARBA00023136"/>
    </source>
</evidence>
<dbReference type="RefSeq" id="WP_192554672.1">
    <property type="nucleotide sequence ID" value="NZ_JACZZA010000002.1"/>
</dbReference>
<dbReference type="SUPFAM" id="SSF58104">
    <property type="entry name" value="Methyl-accepting chemotaxis protein (MCP) signaling domain"/>
    <property type="match status" value="1"/>
</dbReference>
<dbReference type="EMBL" id="JACZZA010000002">
    <property type="protein sequence ID" value="MBE1159817.1"/>
    <property type="molecule type" value="Genomic_DNA"/>
</dbReference>
<dbReference type="CDD" id="cd06225">
    <property type="entry name" value="HAMP"/>
    <property type="match status" value="1"/>
</dbReference>
<dbReference type="InterPro" id="IPR003122">
    <property type="entry name" value="Tar_rcpt_lig-bd"/>
</dbReference>
<evidence type="ECO:0000256" key="2">
    <source>
        <dbReference type="ARBA" id="ARBA00022475"/>
    </source>
</evidence>